<dbReference type="Gene3D" id="1.10.630.10">
    <property type="entry name" value="Cytochrome P450"/>
    <property type="match status" value="1"/>
</dbReference>
<dbReference type="GO" id="GO:0016705">
    <property type="term" value="F:oxidoreductase activity, acting on paired donors, with incorporation or reduction of molecular oxygen"/>
    <property type="evidence" value="ECO:0007669"/>
    <property type="project" value="InterPro"/>
</dbReference>
<dbReference type="STRING" id="758825.SAMN02982985_02705"/>
<keyword evidence="3" id="KW-1185">Reference proteome</keyword>
<dbReference type="EMBL" id="FOTW01000012">
    <property type="protein sequence ID" value="SFM09276.1"/>
    <property type="molecule type" value="Genomic_DNA"/>
</dbReference>
<dbReference type="PANTHER" id="PTHR46696">
    <property type="entry name" value="P450, PUTATIVE (EUROFUNG)-RELATED"/>
    <property type="match status" value="1"/>
</dbReference>
<dbReference type="GO" id="GO:0020037">
    <property type="term" value="F:heme binding"/>
    <property type="evidence" value="ECO:0007669"/>
    <property type="project" value="InterPro"/>
</dbReference>
<dbReference type="InterPro" id="IPR017972">
    <property type="entry name" value="Cyt_P450_CS"/>
</dbReference>
<dbReference type="GO" id="GO:0005506">
    <property type="term" value="F:iron ion binding"/>
    <property type="evidence" value="ECO:0007669"/>
    <property type="project" value="InterPro"/>
</dbReference>
<keyword evidence="2" id="KW-0560">Oxidoreductase</keyword>
<protein>
    <submittedName>
        <fullName evidence="2">Unspecific monooxygenase</fullName>
    </submittedName>
</protein>
<sequence length="387" mass="39860">MQPSDPIAAVVHADPYPYYATLAARPGLLFEPRLNLWLAAGAASARAVLEHADCLVRPLGEPVPAAIAGAPAGRVFAELVRMNEGARHSQPKLALQRALAGVDTQAARRRAHLLGLALWRDRECGGGGDLADWMAALPVSVVASLIGFADAELPAVAAWMGEFVACLSPLSDAGQLARAHQAATALLASFRVLLRHASARPETLLAQVLAEAETVGWDQADGLLANLVGLLSQTYEATAGLLGNALIARQRQTDAAGASVAGGAPARDDGPQWAAALVAAVSRDDPPVQNTRRFVARDCVVAGTPLLAGQTVLVLLAAANHDPAGAGAVFGFGHGAHACPGHALACAVAAGALQAAAELPLPARLAWRYRPSHNGRIPLFSNPQQAA</sequence>
<gene>
    <name evidence="2" type="ORF">SAMN02982985_02705</name>
</gene>
<comment type="similarity">
    <text evidence="1">Belongs to the cytochrome P450 family.</text>
</comment>
<dbReference type="InterPro" id="IPR036396">
    <property type="entry name" value="Cyt_P450_sf"/>
</dbReference>
<name>A0A1I4N1T4_9BURK</name>
<proteinExistence type="inferred from homology"/>
<organism evidence="2 3">
    <name type="scientific">Rugamonas rubra</name>
    <dbReference type="NCBI Taxonomy" id="758825"/>
    <lineage>
        <taxon>Bacteria</taxon>
        <taxon>Pseudomonadati</taxon>
        <taxon>Pseudomonadota</taxon>
        <taxon>Betaproteobacteria</taxon>
        <taxon>Burkholderiales</taxon>
        <taxon>Oxalobacteraceae</taxon>
        <taxon>Telluria group</taxon>
        <taxon>Rugamonas</taxon>
    </lineage>
</organism>
<evidence type="ECO:0000313" key="3">
    <source>
        <dbReference type="Proteomes" id="UP000199470"/>
    </source>
</evidence>
<evidence type="ECO:0000313" key="2">
    <source>
        <dbReference type="EMBL" id="SFM09276.1"/>
    </source>
</evidence>
<keyword evidence="2" id="KW-0503">Monooxygenase</keyword>
<dbReference type="CDD" id="cd11036">
    <property type="entry name" value="AknT-like"/>
    <property type="match status" value="1"/>
</dbReference>
<dbReference type="AlphaFoldDB" id="A0A1I4N1T4"/>
<dbReference type="SUPFAM" id="SSF48264">
    <property type="entry name" value="Cytochrome P450"/>
    <property type="match status" value="1"/>
</dbReference>
<dbReference type="GO" id="GO:0004497">
    <property type="term" value="F:monooxygenase activity"/>
    <property type="evidence" value="ECO:0007669"/>
    <property type="project" value="UniProtKB-KW"/>
</dbReference>
<dbReference type="RefSeq" id="WP_093388212.1">
    <property type="nucleotide sequence ID" value="NZ_FOTW01000012.1"/>
</dbReference>
<dbReference type="OrthoDB" id="4168525at2"/>
<reference evidence="2 3" key="1">
    <citation type="submission" date="2016-10" db="EMBL/GenBank/DDBJ databases">
        <authorList>
            <person name="de Groot N.N."/>
        </authorList>
    </citation>
    <scope>NUCLEOTIDE SEQUENCE [LARGE SCALE GENOMIC DNA]</scope>
    <source>
        <strain evidence="2 3">ATCC 43154</strain>
    </source>
</reference>
<accession>A0A1I4N1T4</accession>
<dbReference type="PANTHER" id="PTHR46696:SF1">
    <property type="entry name" value="CYTOCHROME P450 YJIB-RELATED"/>
    <property type="match status" value="1"/>
</dbReference>
<dbReference type="Proteomes" id="UP000199470">
    <property type="component" value="Unassembled WGS sequence"/>
</dbReference>
<dbReference type="PROSITE" id="PS00086">
    <property type="entry name" value="CYTOCHROME_P450"/>
    <property type="match status" value="1"/>
</dbReference>
<evidence type="ECO:0000256" key="1">
    <source>
        <dbReference type="ARBA" id="ARBA00010617"/>
    </source>
</evidence>